<accession>A0A840NK74</accession>
<name>A0A840NK74_9PSEU</name>
<keyword evidence="3" id="KW-0812">Transmembrane</keyword>
<evidence type="ECO:0000256" key="3">
    <source>
        <dbReference type="SAM" id="Phobius"/>
    </source>
</evidence>
<dbReference type="GO" id="GO:0016020">
    <property type="term" value="C:membrane"/>
    <property type="evidence" value="ECO:0007669"/>
    <property type="project" value="UniProtKB-UniRule"/>
</dbReference>
<evidence type="ECO:0000256" key="1">
    <source>
        <dbReference type="PROSITE-ProRule" id="PRU00473"/>
    </source>
</evidence>
<evidence type="ECO:0000313" key="5">
    <source>
        <dbReference type="EMBL" id="MBB5070543.1"/>
    </source>
</evidence>
<evidence type="ECO:0000313" key="6">
    <source>
        <dbReference type="Proteomes" id="UP000580474"/>
    </source>
</evidence>
<feature type="region of interest" description="Disordered" evidence="2">
    <location>
        <begin position="276"/>
        <end position="310"/>
    </location>
</feature>
<dbReference type="SUPFAM" id="SSF48452">
    <property type="entry name" value="TPR-like"/>
    <property type="match status" value="1"/>
</dbReference>
<dbReference type="Gene3D" id="1.25.40.10">
    <property type="entry name" value="Tetratricopeptide repeat domain"/>
    <property type="match status" value="1"/>
</dbReference>
<dbReference type="Pfam" id="PF00691">
    <property type="entry name" value="OmpA"/>
    <property type="match status" value="1"/>
</dbReference>
<comment type="caution">
    <text evidence="5">The sequence shown here is derived from an EMBL/GenBank/DDBJ whole genome shotgun (WGS) entry which is preliminary data.</text>
</comment>
<dbReference type="PANTHER" id="PTHR30329:SF21">
    <property type="entry name" value="LIPOPROTEIN YIAD-RELATED"/>
    <property type="match status" value="1"/>
</dbReference>
<dbReference type="InterPro" id="IPR006665">
    <property type="entry name" value="OmpA-like"/>
</dbReference>
<dbReference type="EMBL" id="JACHIV010000001">
    <property type="protein sequence ID" value="MBB5070543.1"/>
    <property type="molecule type" value="Genomic_DNA"/>
</dbReference>
<keyword evidence="1 3" id="KW-0472">Membrane</keyword>
<dbReference type="RefSeq" id="WP_184480195.1">
    <property type="nucleotide sequence ID" value="NZ_JACHIV010000001.1"/>
</dbReference>
<dbReference type="InterPro" id="IPR011990">
    <property type="entry name" value="TPR-like_helical_dom_sf"/>
</dbReference>
<keyword evidence="5" id="KW-0966">Cell projection</keyword>
<keyword evidence="3" id="KW-1133">Transmembrane helix</keyword>
<organism evidence="5 6">
    <name type="scientific">Saccharopolyspora gloriosae</name>
    <dbReference type="NCBI Taxonomy" id="455344"/>
    <lineage>
        <taxon>Bacteria</taxon>
        <taxon>Bacillati</taxon>
        <taxon>Actinomycetota</taxon>
        <taxon>Actinomycetes</taxon>
        <taxon>Pseudonocardiales</taxon>
        <taxon>Pseudonocardiaceae</taxon>
        <taxon>Saccharopolyspora</taxon>
    </lineage>
</organism>
<proteinExistence type="predicted"/>
<dbReference type="Proteomes" id="UP000580474">
    <property type="component" value="Unassembled WGS sequence"/>
</dbReference>
<dbReference type="AlphaFoldDB" id="A0A840NK74"/>
<sequence>MVTATETDVRDRESRLAHANRLARAGRYAGARHVLAELGGRDATDPDVLDLLARICAQQGEFSEADECWSRAQEFGDGSPAARDGRRRIAEIRDRGRSGAGRPVLWAAVVACLAASVTGGALVVRDDRADAEVLAGLSRAEDAQRDLQDRFADLRTELAGTVPGRQRSLDELQAELSGTSLVLERDGDVLTAVFPIGLFSRTVVLSAEGEAALGELAGHLRRFGSEVDLTVVGHVDGVRVSDDGRYDGNIELGLSRAKVAAEALVAGSGIPPSGVALTSAGAARPPHPGTTAEGRDRNRTVTLRISPSRR</sequence>
<dbReference type="PANTHER" id="PTHR30329">
    <property type="entry name" value="STATOR ELEMENT OF FLAGELLAR MOTOR COMPLEX"/>
    <property type="match status" value="1"/>
</dbReference>
<dbReference type="InterPro" id="IPR036737">
    <property type="entry name" value="OmpA-like_sf"/>
</dbReference>
<feature type="compositionally biased region" description="Polar residues" evidence="2">
    <location>
        <begin position="300"/>
        <end position="310"/>
    </location>
</feature>
<keyword evidence="5" id="KW-0282">Flagellum</keyword>
<gene>
    <name evidence="5" type="ORF">BJ969_003631</name>
</gene>
<feature type="domain" description="OmpA-like" evidence="4">
    <location>
        <begin position="185"/>
        <end position="309"/>
    </location>
</feature>
<dbReference type="PROSITE" id="PS51123">
    <property type="entry name" value="OMPA_2"/>
    <property type="match status" value="1"/>
</dbReference>
<protein>
    <submittedName>
        <fullName evidence="5">Flagellar motor protein MotB</fullName>
    </submittedName>
</protein>
<reference evidence="5 6" key="1">
    <citation type="submission" date="2020-08" db="EMBL/GenBank/DDBJ databases">
        <title>Sequencing the genomes of 1000 actinobacteria strains.</title>
        <authorList>
            <person name="Klenk H.-P."/>
        </authorList>
    </citation>
    <scope>NUCLEOTIDE SEQUENCE [LARGE SCALE GENOMIC DNA]</scope>
    <source>
        <strain evidence="5 6">DSM 45582</strain>
    </source>
</reference>
<evidence type="ECO:0000256" key="2">
    <source>
        <dbReference type="SAM" id="MobiDB-lite"/>
    </source>
</evidence>
<feature type="transmembrane region" description="Helical" evidence="3">
    <location>
        <begin position="103"/>
        <end position="124"/>
    </location>
</feature>
<dbReference type="SUPFAM" id="SSF103088">
    <property type="entry name" value="OmpA-like"/>
    <property type="match status" value="1"/>
</dbReference>
<keyword evidence="6" id="KW-1185">Reference proteome</keyword>
<evidence type="ECO:0000259" key="4">
    <source>
        <dbReference type="PROSITE" id="PS51123"/>
    </source>
</evidence>
<dbReference type="Gene3D" id="3.30.1330.60">
    <property type="entry name" value="OmpA-like domain"/>
    <property type="match status" value="1"/>
</dbReference>
<keyword evidence="5" id="KW-0969">Cilium</keyword>
<dbReference type="InterPro" id="IPR050330">
    <property type="entry name" value="Bact_OuterMem_StrucFunc"/>
</dbReference>